<organism evidence="6 7">
    <name type="scientific">Mangrovimicrobium sediminis</name>
    <dbReference type="NCBI Taxonomy" id="2562682"/>
    <lineage>
        <taxon>Bacteria</taxon>
        <taxon>Pseudomonadati</taxon>
        <taxon>Pseudomonadota</taxon>
        <taxon>Gammaproteobacteria</taxon>
        <taxon>Cellvibrionales</taxon>
        <taxon>Halieaceae</taxon>
        <taxon>Mangrovimicrobium</taxon>
    </lineage>
</organism>
<dbReference type="Pfam" id="PF01124">
    <property type="entry name" value="MAPEG"/>
    <property type="match status" value="1"/>
</dbReference>
<dbReference type="EMBL" id="SRLE01000004">
    <property type="protein sequence ID" value="TGD75145.1"/>
    <property type="molecule type" value="Genomic_DNA"/>
</dbReference>
<evidence type="ECO:0000256" key="4">
    <source>
        <dbReference type="ARBA" id="ARBA00023136"/>
    </source>
</evidence>
<evidence type="ECO:0000256" key="3">
    <source>
        <dbReference type="ARBA" id="ARBA00022989"/>
    </source>
</evidence>
<evidence type="ECO:0000256" key="2">
    <source>
        <dbReference type="ARBA" id="ARBA00022692"/>
    </source>
</evidence>
<comment type="subcellular location">
    <subcellularLocation>
        <location evidence="1">Membrane</location>
    </subcellularLocation>
</comment>
<evidence type="ECO:0000313" key="7">
    <source>
        <dbReference type="Proteomes" id="UP000298050"/>
    </source>
</evidence>
<dbReference type="GO" id="GO:0016020">
    <property type="term" value="C:membrane"/>
    <property type="evidence" value="ECO:0007669"/>
    <property type="project" value="UniProtKB-SubCell"/>
</dbReference>
<evidence type="ECO:0000256" key="1">
    <source>
        <dbReference type="ARBA" id="ARBA00004370"/>
    </source>
</evidence>
<proteinExistence type="predicted"/>
<dbReference type="SUPFAM" id="SSF161084">
    <property type="entry name" value="MAPEG domain-like"/>
    <property type="match status" value="1"/>
</dbReference>
<dbReference type="RefSeq" id="WP_135441286.1">
    <property type="nucleotide sequence ID" value="NZ_SRLE01000004.1"/>
</dbReference>
<comment type="caution">
    <text evidence="6">The sequence shown here is derived from an EMBL/GenBank/DDBJ whole genome shotgun (WGS) entry which is preliminary data.</text>
</comment>
<evidence type="ECO:0000256" key="5">
    <source>
        <dbReference type="SAM" id="Phobius"/>
    </source>
</evidence>
<gene>
    <name evidence="6" type="ORF">E4634_03845</name>
</gene>
<keyword evidence="7" id="KW-1185">Reference proteome</keyword>
<dbReference type="Proteomes" id="UP000298050">
    <property type="component" value="Unassembled WGS sequence"/>
</dbReference>
<accession>A0A4Z0M755</accession>
<keyword evidence="2 5" id="KW-0812">Transmembrane</keyword>
<reference evidence="6 7" key="1">
    <citation type="submission" date="2019-04" db="EMBL/GenBank/DDBJ databases">
        <title>Taxonomy of novel Haliea sp. from mangrove soil of West Coast of India.</title>
        <authorList>
            <person name="Verma A."/>
            <person name="Kumar P."/>
            <person name="Krishnamurthi S."/>
        </authorList>
    </citation>
    <scope>NUCLEOTIDE SEQUENCE [LARGE SCALE GENOMIC DNA]</scope>
    <source>
        <strain evidence="6 7">SAOS-164</strain>
    </source>
</reference>
<dbReference type="OrthoDB" id="8537976at2"/>
<dbReference type="Gene3D" id="1.20.120.550">
    <property type="entry name" value="Membrane associated eicosanoid/glutathione metabolism-like domain"/>
    <property type="match status" value="1"/>
</dbReference>
<dbReference type="InterPro" id="IPR023352">
    <property type="entry name" value="MAPEG-like_dom_sf"/>
</dbReference>
<feature type="transmembrane region" description="Helical" evidence="5">
    <location>
        <begin position="75"/>
        <end position="96"/>
    </location>
</feature>
<keyword evidence="4 5" id="KW-0472">Membrane</keyword>
<dbReference type="AlphaFoldDB" id="A0A4Z0M755"/>
<keyword evidence="3 5" id="KW-1133">Transmembrane helix</keyword>
<protein>
    <submittedName>
        <fullName evidence="6">MAPEG family protein</fullName>
    </submittedName>
</protein>
<feature type="transmembrane region" description="Helical" evidence="5">
    <location>
        <begin position="108"/>
        <end position="127"/>
    </location>
</feature>
<evidence type="ECO:0000313" key="6">
    <source>
        <dbReference type="EMBL" id="TGD75145.1"/>
    </source>
</evidence>
<dbReference type="InterPro" id="IPR001129">
    <property type="entry name" value="Membr-assoc_MAPEG"/>
</dbReference>
<sequence length="131" mass="14072">MNIAHLCVALLVLLVVAGGFYVSICRARSMIVCGYPDDPAHPLHKAARAHGNTVEYAPAIALVIAILGAMGPPSWVLVCMVLVTLARYMLFFGLVLSPTIAKPHPLRFLGALSTYIFGTVLAVYLLYTAVF</sequence>
<name>A0A4Z0M755_9GAMM</name>